<dbReference type="Proteomes" id="UP001472677">
    <property type="component" value="Unassembled WGS sequence"/>
</dbReference>
<evidence type="ECO:0000313" key="2">
    <source>
        <dbReference type="EMBL" id="KAK8600815.1"/>
    </source>
</evidence>
<dbReference type="Gene3D" id="1.20.58.80">
    <property type="entry name" value="Phosphotransferase system, lactose/cellobiose-type IIA subunit"/>
    <property type="match status" value="1"/>
</dbReference>
<dbReference type="Pfam" id="PF04212">
    <property type="entry name" value="MIT"/>
    <property type="match status" value="1"/>
</dbReference>
<keyword evidence="3" id="KW-1185">Reference proteome</keyword>
<dbReference type="InterPro" id="IPR036181">
    <property type="entry name" value="MIT_dom_sf"/>
</dbReference>
<evidence type="ECO:0000313" key="3">
    <source>
        <dbReference type="Proteomes" id="UP001472677"/>
    </source>
</evidence>
<sequence>MYSNFKEQAIECVKQTVQEDNAGNYNKAFKYFKTHLKYKKSPKIRETITQKFTEYLRRLRRSVLFSMNEVLDQLLMGMMLLLPNPKVSLKIVVMVEKAVRGGSRKCCDSVILPVKFPQFFCRLCKKLGW</sequence>
<dbReference type="SMART" id="SM00745">
    <property type="entry name" value="MIT"/>
    <property type="match status" value="1"/>
</dbReference>
<dbReference type="EMBL" id="JBBPBM010000001">
    <property type="protein sequence ID" value="KAK8600815.1"/>
    <property type="molecule type" value="Genomic_DNA"/>
</dbReference>
<comment type="caution">
    <text evidence="2">The sequence shown here is derived from an EMBL/GenBank/DDBJ whole genome shotgun (WGS) entry which is preliminary data.</text>
</comment>
<proteinExistence type="predicted"/>
<gene>
    <name evidence="2" type="ORF">V6N12_050663</name>
</gene>
<organism evidence="2 3">
    <name type="scientific">Hibiscus sabdariffa</name>
    <name type="common">roselle</name>
    <dbReference type="NCBI Taxonomy" id="183260"/>
    <lineage>
        <taxon>Eukaryota</taxon>
        <taxon>Viridiplantae</taxon>
        <taxon>Streptophyta</taxon>
        <taxon>Embryophyta</taxon>
        <taxon>Tracheophyta</taxon>
        <taxon>Spermatophyta</taxon>
        <taxon>Magnoliopsida</taxon>
        <taxon>eudicotyledons</taxon>
        <taxon>Gunneridae</taxon>
        <taxon>Pentapetalae</taxon>
        <taxon>rosids</taxon>
        <taxon>malvids</taxon>
        <taxon>Malvales</taxon>
        <taxon>Malvaceae</taxon>
        <taxon>Malvoideae</taxon>
        <taxon>Hibiscus</taxon>
    </lineage>
</organism>
<protein>
    <recommendedName>
        <fullName evidence="1">MIT domain-containing protein</fullName>
    </recommendedName>
</protein>
<dbReference type="InterPro" id="IPR007330">
    <property type="entry name" value="MIT_dom"/>
</dbReference>
<feature type="domain" description="MIT" evidence="1">
    <location>
        <begin position="2"/>
        <end position="77"/>
    </location>
</feature>
<accession>A0ABR2GDG5</accession>
<name>A0ABR2GDG5_9ROSI</name>
<dbReference type="SUPFAM" id="SSF116846">
    <property type="entry name" value="MIT domain"/>
    <property type="match status" value="1"/>
</dbReference>
<evidence type="ECO:0000259" key="1">
    <source>
        <dbReference type="SMART" id="SM00745"/>
    </source>
</evidence>
<reference evidence="2 3" key="1">
    <citation type="journal article" date="2024" name="G3 (Bethesda)">
        <title>Genome assembly of Hibiscus sabdariffa L. provides insights into metabolisms of medicinal natural products.</title>
        <authorList>
            <person name="Kim T."/>
        </authorList>
    </citation>
    <scope>NUCLEOTIDE SEQUENCE [LARGE SCALE GENOMIC DNA]</scope>
    <source>
        <strain evidence="2">TK-2024</strain>
        <tissue evidence="2">Old leaves</tissue>
    </source>
</reference>